<dbReference type="Gene3D" id="1.25.10.10">
    <property type="entry name" value="Leucine-rich Repeat Variant"/>
    <property type="match status" value="1"/>
</dbReference>
<dbReference type="InterPro" id="IPR011989">
    <property type="entry name" value="ARM-like"/>
</dbReference>
<comment type="caution">
    <text evidence="1">The sequence shown here is derived from an EMBL/GenBank/DDBJ whole genome shotgun (WGS) entry which is preliminary data.</text>
</comment>
<keyword evidence="2" id="KW-1185">Reference proteome</keyword>
<organism evidence="1 2">
    <name type="scientific">Zingiber officinale</name>
    <name type="common">Ginger</name>
    <name type="synonym">Amomum zingiber</name>
    <dbReference type="NCBI Taxonomy" id="94328"/>
    <lineage>
        <taxon>Eukaryota</taxon>
        <taxon>Viridiplantae</taxon>
        <taxon>Streptophyta</taxon>
        <taxon>Embryophyta</taxon>
        <taxon>Tracheophyta</taxon>
        <taxon>Spermatophyta</taxon>
        <taxon>Magnoliopsida</taxon>
        <taxon>Liliopsida</taxon>
        <taxon>Zingiberales</taxon>
        <taxon>Zingiberaceae</taxon>
        <taxon>Zingiber</taxon>
    </lineage>
</organism>
<dbReference type="InterPro" id="IPR011990">
    <property type="entry name" value="TPR-like_helical_dom_sf"/>
</dbReference>
<dbReference type="InterPro" id="IPR002554">
    <property type="entry name" value="PP2A_B56"/>
</dbReference>
<evidence type="ECO:0000313" key="1">
    <source>
        <dbReference type="EMBL" id="KAG6506692.1"/>
    </source>
</evidence>
<proteinExistence type="predicted"/>
<name>A0A8J5LAF3_ZINOF</name>
<dbReference type="GO" id="GO:0097363">
    <property type="term" value="F:protein O-acetylglucosaminyltransferase activity"/>
    <property type="evidence" value="ECO:0007669"/>
    <property type="project" value="TreeGrafter"/>
</dbReference>
<protein>
    <submittedName>
        <fullName evidence="1">Uncharacterized protein</fullName>
    </submittedName>
</protein>
<gene>
    <name evidence="1" type="ORF">ZIOFF_032019</name>
</gene>
<dbReference type="EMBL" id="JACMSC010000009">
    <property type="protein sequence ID" value="KAG6506692.1"/>
    <property type="molecule type" value="Genomic_DNA"/>
</dbReference>
<dbReference type="InterPro" id="IPR037919">
    <property type="entry name" value="OGT"/>
</dbReference>
<accession>A0A8J5LAF3</accession>
<dbReference type="GO" id="GO:0007165">
    <property type="term" value="P:signal transduction"/>
    <property type="evidence" value="ECO:0007669"/>
    <property type="project" value="InterPro"/>
</dbReference>
<reference evidence="1 2" key="1">
    <citation type="submission" date="2020-08" db="EMBL/GenBank/DDBJ databases">
        <title>Plant Genome Project.</title>
        <authorList>
            <person name="Zhang R.-G."/>
        </authorList>
    </citation>
    <scope>NUCLEOTIDE SEQUENCE [LARGE SCALE GENOMIC DNA]</scope>
    <source>
        <tissue evidence="1">Rhizome</tissue>
    </source>
</reference>
<dbReference type="Pfam" id="PF01603">
    <property type="entry name" value="B56"/>
    <property type="match status" value="1"/>
</dbReference>
<dbReference type="GO" id="GO:0006493">
    <property type="term" value="P:protein O-linked glycosylation"/>
    <property type="evidence" value="ECO:0007669"/>
    <property type="project" value="InterPro"/>
</dbReference>
<dbReference type="Proteomes" id="UP000734854">
    <property type="component" value="Unassembled WGS sequence"/>
</dbReference>
<sequence length="408" mass="45966">MVLMRADPAPQALSFASCSSGANPSSPCQLHSSPAPGAVPQIESLPLFRDVPVLERQALFLRKLWICSVLFDFSGMLKLAREKKVKRQTLSELVDLSLFTTYTHRHHPSDSPHRPPSSLLSSISFEKNYSEKMSPYDGAPEEFDQTIFSVRSDRSIGPVENFALNLVKDVQNSEVIHCNLFPSDLGIRLCLRSVVCAKLVSNLVFLDPLSSLDLFNRPLSSHEVQIAAGPWEFSWELLSWSKAFVKKWFNIKSKGQDNHVDEIASKAIRPSTVAHCQVTFTVLRRQGMLLGLDVRSNMRRPEVMSISETYRCNMMSVAASFYKATLAVRTGISVPFNNLAIIYKQQEIGRVTEAIQDYIRAVNIRPTMSQAHANLASAYKDSIPITHLFINLKYSRVEIDEVRFEWAE</sequence>
<evidence type="ECO:0000313" key="2">
    <source>
        <dbReference type="Proteomes" id="UP000734854"/>
    </source>
</evidence>
<dbReference type="PANTHER" id="PTHR44366:SF1">
    <property type="entry name" value="UDP-N-ACETYLGLUCOSAMINE--PEPTIDE N-ACETYLGLUCOSAMINYLTRANSFERASE 110 KDA SUBUNIT"/>
    <property type="match status" value="1"/>
</dbReference>
<dbReference type="SUPFAM" id="SSF48452">
    <property type="entry name" value="TPR-like"/>
    <property type="match status" value="1"/>
</dbReference>
<dbReference type="Gene3D" id="1.25.40.10">
    <property type="entry name" value="Tetratricopeptide repeat domain"/>
    <property type="match status" value="1"/>
</dbReference>
<dbReference type="PROSITE" id="PS51257">
    <property type="entry name" value="PROKAR_LIPOPROTEIN"/>
    <property type="match status" value="1"/>
</dbReference>
<dbReference type="SUPFAM" id="SSF48371">
    <property type="entry name" value="ARM repeat"/>
    <property type="match status" value="1"/>
</dbReference>
<dbReference type="GO" id="GO:0000159">
    <property type="term" value="C:protein phosphatase type 2A complex"/>
    <property type="evidence" value="ECO:0007669"/>
    <property type="project" value="InterPro"/>
</dbReference>
<dbReference type="PANTHER" id="PTHR44366">
    <property type="entry name" value="UDP-N-ACETYLGLUCOSAMINE--PEPTIDE N-ACETYLGLUCOSAMINYLTRANSFERASE 110 KDA SUBUNIT"/>
    <property type="match status" value="1"/>
</dbReference>
<dbReference type="GO" id="GO:0019888">
    <property type="term" value="F:protein phosphatase regulator activity"/>
    <property type="evidence" value="ECO:0007669"/>
    <property type="project" value="InterPro"/>
</dbReference>
<dbReference type="AlphaFoldDB" id="A0A8J5LAF3"/>
<dbReference type="InterPro" id="IPR016024">
    <property type="entry name" value="ARM-type_fold"/>
</dbReference>